<gene>
    <name evidence="3" type="ORF">PV04_10927</name>
</gene>
<feature type="region of interest" description="Disordered" evidence="1">
    <location>
        <begin position="168"/>
        <end position="208"/>
    </location>
</feature>
<evidence type="ECO:0000256" key="1">
    <source>
        <dbReference type="SAM" id="MobiDB-lite"/>
    </source>
</evidence>
<feature type="region of interest" description="Disordered" evidence="1">
    <location>
        <begin position="242"/>
        <end position="277"/>
    </location>
</feature>
<feature type="transmembrane region" description="Helical" evidence="2">
    <location>
        <begin position="214"/>
        <end position="237"/>
    </location>
</feature>
<keyword evidence="2" id="KW-0812">Transmembrane</keyword>
<evidence type="ECO:0000313" key="4">
    <source>
        <dbReference type="Proteomes" id="UP000054266"/>
    </source>
</evidence>
<proteinExistence type="predicted"/>
<feature type="region of interest" description="Disordered" evidence="1">
    <location>
        <begin position="642"/>
        <end position="686"/>
    </location>
</feature>
<reference evidence="3 4" key="1">
    <citation type="submission" date="2015-01" db="EMBL/GenBank/DDBJ databases">
        <title>The Genome Sequence of Capronia semiimmersa CBS27337.</title>
        <authorList>
            <consortium name="The Broad Institute Genomics Platform"/>
            <person name="Cuomo C."/>
            <person name="de Hoog S."/>
            <person name="Gorbushina A."/>
            <person name="Stielow B."/>
            <person name="Teixiera M."/>
            <person name="Abouelleil A."/>
            <person name="Chapman S.B."/>
            <person name="Priest M."/>
            <person name="Young S.K."/>
            <person name="Wortman J."/>
            <person name="Nusbaum C."/>
            <person name="Birren B."/>
        </authorList>
    </citation>
    <scope>NUCLEOTIDE SEQUENCE [LARGE SCALE GENOMIC DNA]</scope>
    <source>
        <strain evidence="3 4">CBS 27337</strain>
    </source>
</reference>
<keyword evidence="4" id="KW-1185">Reference proteome</keyword>
<name>A0A0D2CCJ5_9EURO</name>
<feature type="compositionally biased region" description="Low complexity" evidence="1">
    <location>
        <begin position="642"/>
        <end position="654"/>
    </location>
</feature>
<keyword evidence="2" id="KW-1133">Transmembrane helix</keyword>
<feature type="compositionally biased region" description="Polar residues" evidence="1">
    <location>
        <begin position="194"/>
        <end position="208"/>
    </location>
</feature>
<dbReference type="AlphaFoldDB" id="A0A0D2CCJ5"/>
<keyword evidence="2" id="KW-0472">Membrane</keyword>
<sequence>MRYPTWSSPSPAPILHDGFELRARQASTDICLPQSILTTVPSCAVGCIVSFASLNYPGATCTNTSDLSYLCTQQNIAGLTIGEGSVQCVVASCTGQDQLDVDVYNICDGIANAQPRTARTITATIIGSATSASSTMDNLPATISNPSSTEEVSTIVMATDSPTWVIATPSGTLTSTSSTAPPTSDMSLGPAATSGASAMPSTASSSGGLTTPQIAGIAVGGAATAVIVFGLFMLALWMRRRRRQRRRSQRRSRRIEQTPPPNYQSPPKEASPTFNNIGSSLAVPYANGRFYSTQQPVEEKRRSFWRKSIRPEEIGVAVSPKIPGENSPVSAASEESFSLLLPAVPITALRPAPLDLEATKDRRRYPQRPVSEATDFDDEPQISAQKPERILVDNQPFILEKPPLAKRPRGPPPNLKLPAVPESPSRNASRARIPLTPTYDNGNIDFVSPPRSIRSPMASQGPLPVAERKLPSSSIYANRNVLRKNPPSRLPLRGATGSPVEPLTQPRNAPRPPQATPTTQKAVTARSEISAMRRRSSISSAYTEIEEDTTPEELNKQLGLRANPPTPINSTSMQRVAPGQESPIRDLRYPQIPRSAAVSRQAERPAQLRASPSLVSPPRPVPAVRPRRDELVRAEASFMQTDTTSSDGYYSDSTIEFPIPPTSKTRMSSLSQLRNNPSSGNKGILPPKTLTFLQGQSSLETKTVDVIVPQRSPSTKARLTPSKSRTGDLYLTVEI</sequence>
<evidence type="ECO:0008006" key="5">
    <source>
        <dbReference type="Google" id="ProtNLM"/>
    </source>
</evidence>
<feature type="compositionally biased region" description="Polar residues" evidence="1">
    <location>
        <begin position="662"/>
        <end position="681"/>
    </location>
</feature>
<accession>A0A0D2CCJ5</accession>
<dbReference type="STRING" id="5601.A0A0D2CCJ5"/>
<dbReference type="Proteomes" id="UP000054266">
    <property type="component" value="Unassembled WGS sequence"/>
</dbReference>
<protein>
    <recommendedName>
        <fullName evidence="5">Extracellular membrane protein CFEM domain-containing protein</fullName>
    </recommendedName>
</protein>
<organism evidence="3 4">
    <name type="scientific">Phialophora macrospora</name>
    <dbReference type="NCBI Taxonomy" id="1851006"/>
    <lineage>
        <taxon>Eukaryota</taxon>
        <taxon>Fungi</taxon>
        <taxon>Dikarya</taxon>
        <taxon>Ascomycota</taxon>
        <taxon>Pezizomycotina</taxon>
        <taxon>Eurotiomycetes</taxon>
        <taxon>Chaetothyriomycetidae</taxon>
        <taxon>Chaetothyriales</taxon>
        <taxon>Herpotrichiellaceae</taxon>
        <taxon>Phialophora</taxon>
    </lineage>
</organism>
<feature type="compositionally biased region" description="Low complexity" evidence="1">
    <location>
        <begin position="516"/>
        <end position="530"/>
    </location>
</feature>
<dbReference type="HOGENOM" id="CLU_022544_0_0_1"/>
<dbReference type="EMBL" id="KN846963">
    <property type="protein sequence ID" value="KIW62796.1"/>
    <property type="molecule type" value="Genomic_DNA"/>
</dbReference>
<feature type="region of interest" description="Disordered" evidence="1">
    <location>
        <begin position="357"/>
        <end position="624"/>
    </location>
</feature>
<evidence type="ECO:0000256" key="2">
    <source>
        <dbReference type="SAM" id="Phobius"/>
    </source>
</evidence>
<feature type="compositionally biased region" description="Low complexity" evidence="1">
    <location>
        <begin position="168"/>
        <end position="187"/>
    </location>
</feature>
<feature type="compositionally biased region" description="Basic residues" evidence="1">
    <location>
        <begin position="242"/>
        <end position="253"/>
    </location>
</feature>
<evidence type="ECO:0000313" key="3">
    <source>
        <dbReference type="EMBL" id="KIW62796.1"/>
    </source>
</evidence>